<evidence type="ECO:0008006" key="3">
    <source>
        <dbReference type="Google" id="ProtNLM"/>
    </source>
</evidence>
<sequence>MNGQAMTMKFMYGGVELPTGPADTNPQAVKEQLAAAFYPELANAEIRGPRVEGDAVVYEFVRAVGTKGVTT</sequence>
<accession>A0A179BP85</accession>
<evidence type="ECO:0000313" key="1">
    <source>
        <dbReference type="EMBL" id="OAP93229.1"/>
    </source>
</evidence>
<dbReference type="AlphaFoldDB" id="A0A179BP85"/>
<organism evidence="1 2">
    <name type="scientific">Acidithiobacillus ferrooxidans</name>
    <name type="common">Thiobacillus ferrooxidans</name>
    <dbReference type="NCBI Taxonomy" id="920"/>
    <lineage>
        <taxon>Bacteria</taxon>
        <taxon>Pseudomonadati</taxon>
        <taxon>Pseudomonadota</taxon>
        <taxon>Acidithiobacillia</taxon>
        <taxon>Acidithiobacillales</taxon>
        <taxon>Acidithiobacillaceae</taxon>
        <taxon>Acidithiobacillus</taxon>
    </lineage>
</organism>
<dbReference type="RefSeq" id="WP_064217918.1">
    <property type="nucleotide sequence ID" value="NZ_LVXZ01000013.1"/>
</dbReference>
<dbReference type="InterPro" id="IPR032866">
    <property type="entry name" value="Prok_Ub"/>
</dbReference>
<reference evidence="1 2" key="1">
    <citation type="submission" date="2016-04" db="EMBL/GenBank/DDBJ databases">
        <title>Acidithiobacillus ferrooxidans genome sequencing and assembly.</title>
        <authorList>
            <person name="Zhou Z."/>
        </authorList>
    </citation>
    <scope>NUCLEOTIDE SEQUENCE [LARGE SCALE GENOMIC DNA]</scope>
    <source>
        <strain evidence="1 2">BY0502</strain>
    </source>
</reference>
<gene>
    <name evidence="1" type="ORF">A4H96_01335</name>
</gene>
<comment type="caution">
    <text evidence="1">The sequence shown here is derived from an EMBL/GenBank/DDBJ whole genome shotgun (WGS) entry which is preliminary data.</text>
</comment>
<dbReference type="EMBL" id="LVXZ01000013">
    <property type="protein sequence ID" value="OAP93229.1"/>
    <property type="molecule type" value="Genomic_DNA"/>
</dbReference>
<dbReference type="OrthoDB" id="71754at2"/>
<evidence type="ECO:0000313" key="2">
    <source>
        <dbReference type="Proteomes" id="UP000078302"/>
    </source>
</evidence>
<dbReference type="Proteomes" id="UP000078302">
    <property type="component" value="Unassembled WGS sequence"/>
</dbReference>
<dbReference type="InterPro" id="IPR022289">
    <property type="entry name" value="PRTRC_protein-C"/>
</dbReference>
<name>A0A179BP85_ACIFR</name>
<dbReference type="NCBIfam" id="TIGR03738">
    <property type="entry name" value="PRTRC_C"/>
    <property type="match status" value="1"/>
</dbReference>
<keyword evidence="2" id="KW-1185">Reference proteome</keyword>
<protein>
    <recommendedName>
        <fullName evidence="3">PRTRC system protein C</fullName>
    </recommendedName>
</protein>
<dbReference type="Pfam" id="PF14454">
    <property type="entry name" value="Prok_Ub"/>
    <property type="match status" value="1"/>
</dbReference>
<proteinExistence type="predicted"/>